<feature type="non-terminal residue" evidence="16">
    <location>
        <position position="548"/>
    </location>
</feature>
<dbReference type="GO" id="GO:0007234">
    <property type="term" value="P:osmosensory signaling via phosphorelay pathway"/>
    <property type="evidence" value="ECO:0007669"/>
    <property type="project" value="TreeGrafter"/>
</dbReference>
<name>A0A7C1B4G0_UNCW3</name>
<dbReference type="SMART" id="SM00091">
    <property type="entry name" value="PAS"/>
    <property type="match status" value="1"/>
</dbReference>
<keyword evidence="10 13" id="KW-1133">Transmembrane helix</keyword>
<dbReference type="InterPro" id="IPR000014">
    <property type="entry name" value="PAS"/>
</dbReference>
<evidence type="ECO:0000256" key="13">
    <source>
        <dbReference type="SAM" id="Phobius"/>
    </source>
</evidence>
<evidence type="ECO:0000256" key="11">
    <source>
        <dbReference type="ARBA" id="ARBA00023012"/>
    </source>
</evidence>
<dbReference type="InterPro" id="IPR029151">
    <property type="entry name" value="Sensor-like_sf"/>
</dbReference>
<evidence type="ECO:0000256" key="4">
    <source>
        <dbReference type="ARBA" id="ARBA00022553"/>
    </source>
</evidence>
<keyword evidence="5" id="KW-0808">Transferase</keyword>
<dbReference type="InterPro" id="IPR005467">
    <property type="entry name" value="His_kinase_dom"/>
</dbReference>
<dbReference type="CDD" id="cd00082">
    <property type="entry name" value="HisKA"/>
    <property type="match status" value="1"/>
</dbReference>
<dbReference type="AlphaFoldDB" id="A0A7C1B4G0"/>
<reference evidence="16" key="1">
    <citation type="journal article" date="2020" name="mSystems">
        <title>Genome- and Community-Level Interaction Insights into Carbon Utilization and Element Cycling Functions of Hydrothermarchaeota in Hydrothermal Sediment.</title>
        <authorList>
            <person name="Zhou Z."/>
            <person name="Liu Y."/>
            <person name="Xu W."/>
            <person name="Pan J."/>
            <person name="Luo Z.H."/>
            <person name="Li M."/>
        </authorList>
    </citation>
    <scope>NUCLEOTIDE SEQUENCE [LARGE SCALE GENOMIC DNA]</scope>
    <source>
        <strain evidence="16">HyVt-237</strain>
    </source>
</reference>
<dbReference type="InterPro" id="IPR003661">
    <property type="entry name" value="HisK_dim/P_dom"/>
</dbReference>
<evidence type="ECO:0000313" key="16">
    <source>
        <dbReference type="EMBL" id="HDM90719.1"/>
    </source>
</evidence>
<comment type="catalytic activity">
    <reaction evidence="1">
        <text>ATP + protein L-histidine = ADP + protein N-phospho-L-histidine.</text>
        <dbReference type="EC" id="2.7.13.3"/>
    </reaction>
</comment>
<evidence type="ECO:0000256" key="8">
    <source>
        <dbReference type="ARBA" id="ARBA00022777"/>
    </source>
</evidence>
<keyword evidence="8" id="KW-0418">Kinase</keyword>
<keyword evidence="12 13" id="KW-0472">Membrane</keyword>
<dbReference type="PROSITE" id="PS50112">
    <property type="entry name" value="PAS"/>
    <property type="match status" value="1"/>
</dbReference>
<dbReference type="PROSITE" id="PS50109">
    <property type="entry name" value="HIS_KIN"/>
    <property type="match status" value="1"/>
</dbReference>
<dbReference type="GO" id="GO:0000156">
    <property type="term" value="F:phosphorelay response regulator activity"/>
    <property type="evidence" value="ECO:0007669"/>
    <property type="project" value="TreeGrafter"/>
</dbReference>
<dbReference type="InterPro" id="IPR050351">
    <property type="entry name" value="BphY/WalK/GraS-like"/>
</dbReference>
<dbReference type="PANTHER" id="PTHR42878">
    <property type="entry name" value="TWO-COMPONENT HISTIDINE KINASE"/>
    <property type="match status" value="1"/>
</dbReference>
<keyword evidence="11" id="KW-0902">Two-component regulatory system</keyword>
<dbReference type="Pfam" id="PF00512">
    <property type="entry name" value="HisKA"/>
    <property type="match status" value="1"/>
</dbReference>
<dbReference type="EC" id="2.7.13.3" evidence="3"/>
<gene>
    <name evidence="16" type="ORF">ENG67_05910</name>
</gene>
<dbReference type="CDD" id="cd00130">
    <property type="entry name" value="PAS"/>
    <property type="match status" value="1"/>
</dbReference>
<evidence type="ECO:0000256" key="3">
    <source>
        <dbReference type="ARBA" id="ARBA00012438"/>
    </source>
</evidence>
<dbReference type="GO" id="GO:0030295">
    <property type="term" value="F:protein kinase activator activity"/>
    <property type="evidence" value="ECO:0007669"/>
    <property type="project" value="TreeGrafter"/>
</dbReference>
<dbReference type="PANTHER" id="PTHR42878:SF7">
    <property type="entry name" value="SENSOR HISTIDINE KINASE GLRK"/>
    <property type="match status" value="1"/>
</dbReference>
<feature type="domain" description="Histidine kinase" evidence="14">
    <location>
        <begin position="435"/>
        <end position="548"/>
    </location>
</feature>
<keyword evidence="6 13" id="KW-0812">Transmembrane</keyword>
<evidence type="ECO:0000256" key="9">
    <source>
        <dbReference type="ARBA" id="ARBA00022840"/>
    </source>
</evidence>
<evidence type="ECO:0000256" key="1">
    <source>
        <dbReference type="ARBA" id="ARBA00000085"/>
    </source>
</evidence>
<evidence type="ECO:0000256" key="5">
    <source>
        <dbReference type="ARBA" id="ARBA00022679"/>
    </source>
</evidence>
<dbReference type="InterPro" id="IPR036097">
    <property type="entry name" value="HisK_dim/P_sf"/>
</dbReference>
<dbReference type="GO" id="GO:0005524">
    <property type="term" value="F:ATP binding"/>
    <property type="evidence" value="ECO:0007669"/>
    <property type="project" value="UniProtKB-KW"/>
</dbReference>
<evidence type="ECO:0000256" key="12">
    <source>
        <dbReference type="ARBA" id="ARBA00023136"/>
    </source>
</evidence>
<protein>
    <recommendedName>
        <fullName evidence="3">histidine kinase</fullName>
        <ecNumber evidence="3">2.7.13.3</ecNumber>
    </recommendedName>
</protein>
<evidence type="ECO:0000256" key="10">
    <source>
        <dbReference type="ARBA" id="ARBA00022989"/>
    </source>
</evidence>
<evidence type="ECO:0000256" key="6">
    <source>
        <dbReference type="ARBA" id="ARBA00022692"/>
    </source>
</evidence>
<dbReference type="GO" id="GO:0016020">
    <property type="term" value="C:membrane"/>
    <property type="evidence" value="ECO:0007669"/>
    <property type="project" value="UniProtKB-SubCell"/>
</dbReference>
<dbReference type="Gene3D" id="3.30.450.20">
    <property type="entry name" value="PAS domain"/>
    <property type="match status" value="1"/>
</dbReference>
<comment type="subcellular location">
    <subcellularLocation>
        <location evidence="2">Membrane</location>
        <topology evidence="2">Multi-pass membrane protein</topology>
    </subcellularLocation>
</comment>
<feature type="transmembrane region" description="Helical" evidence="13">
    <location>
        <begin position="6"/>
        <end position="24"/>
    </location>
</feature>
<evidence type="ECO:0000259" key="15">
    <source>
        <dbReference type="PROSITE" id="PS50112"/>
    </source>
</evidence>
<dbReference type="Proteomes" id="UP000885931">
    <property type="component" value="Unassembled WGS sequence"/>
</dbReference>
<keyword evidence="9" id="KW-0067">ATP-binding</keyword>
<dbReference type="SUPFAM" id="SSF55785">
    <property type="entry name" value="PYP-like sensor domain (PAS domain)"/>
    <property type="match status" value="1"/>
</dbReference>
<evidence type="ECO:0000256" key="7">
    <source>
        <dbReference type="ARBA" id="ARBA00022741"/>
    </source>
</evidence>
<proteinExistence type="predicted"/>
<sequence length="548" mass="62549">MKKAYYAAFIAGFLAILLISASYYKNAERRALSILEREGEIFLESLLRSSKNALKAEKKLEELLASDLLMSARLIDLLDIGDQRSLREIAYINDLRRIDIIAPSGAIRLSTAELARLPFPGDSIKPVLSGERAARAFQWTNEYVVAVCREKTGGAVLVYKSIESLKRLEREIGIGETIRSMGLMRDIVYLLLQNEEGIIAATPNVRKMSRIESDSFLKKALLEKSTLHRFYEFNGSRVLETVKPFYFEGELVGLFRLGLSLDGYRAILGQLRRQMAFVFMGFLLAFLLAFLLSSALRTARRAELRVSEMARREEEIYETFPLGIIKVDRNLKVIFANSSALDVLKKERKEVIGKRYETLFPEDELGVKESLKDEKKVMKRSVIAGDDDVKYVDVIALPVGESLLVVLEDVTERIRLEEKIQLSKQFEALRELSRGIAHEIRNPLNTVLIIAQRLEREFSDKIENGEFARLLETLRTESSRLEAGVRKLVDLLNPTKIVPRKGNFADLIKEVIRDMEPEAKERNVVFVEDIDDIEFPHDREAMRQVLVN</sequence>
<dbReference type="Pfam" id="PF13426">
    <property type="entry name" value="PAS_9"/>
    <property type="match status" value="1"/>
</dbReference>
<feature type="domain" description="PAS" evidence="15">
    <location>
        <begin position="309"/>
        <end position="381"/>
    </location>
</feature>
<evidence type="ECO:0000256" key="2">
    <source>
        <dbReference type="ARBA" id="ARBA00004141"/>
    </source>
</evidence>
<dbReference type="Gene3D" id="1.10.287.130">
    <property type="match status" value="1"/>
</dbReference>
<feature type="transmembrane region" description="Helical" evidence="13">
    <location>
        <begin position="275"/>
        <end position="296"/>
    </location>
</feature>
<keyword evidence="4" id="KW-0597">Phosphoprotein</keyword>
<dbReference type="SUPFAM" id="SSF47384">
    <property type="entry name" value="Homodimeric domain of signal transducing histidine kinase"/>
    <property type="match status" value="1"/>
</dbReference>
<dbReference type="InterPro" id="IPR035965">
    <property type="entry name" value="PAS-like_dom_sf"/>
</dbReference>
<dbReference type="SUPFAM" id="SSF103190">
    <property type="entry name" value="Sensory domain-like"/>
    <property type="match status" value="1"/>
</dbReference>
<keyword evidence="7" id="KW-0547">Nucleotide-binding</keyword>
<dbReference type="EMBL" id="DRBW01000217">
    <property type="protein sequence ID" value="HDM90719.1"/>
    <property type="molecule type" value="Genomic_DNA"/>
</dbReference>
<accession>A0A7C1B4G0</accession>
<dbReference type="GO" id="GO:0000155">
    <property type="term" value="F:phosphorelay sensor kinase activity"/>
    <property type="evidence" value="ECO:0007669"/>
    <property type="project" value="InterPro"/>
</dbReference>
<evidence type="ECO:0000259" key="14">
    <source>
        <dbReference type="PROSITE" id="PS50109"/>
    </source>
</evidence>
<organism evidence="16">
    <name type="scientific">candidate division WOR-3 bacterium</name>
    <dbReference type="NCBI Taxonomy" id="2052148"/>
    <lineage>
        <taxon>Bacteria</taxon>
        <taxon>Bacteria division WOR-3</taxon>
    </lineage>
</organism>
<comment type="caution">
    <text evidence="16">The sequence shown here is derived from an EMBL/GenBank/DDBJ whole genome shotgun (WGS) entry which is preliminary data.</text>
</comment>
<dbReference type="SMART" id="SM00388">
    <property type="entry name" value="HisKA"/>
    <property type="match status" value="1"/>
</dbReference>